<evidence type="ECO:0000256" key="5">
    <source>
        <dbReference type="ARBA" id="ARBA00023080"/>
    </source>
</evidence>
<evidence type="ECO:0000256" key="1">
    <source>
        <dbReference type="ARBA" id="ARBA00022490"/>
    </source>
</evidence>
<comment type="caution">
    <text evidence="9">The sequence shown here is derived from an EMBL/GenBank/DDBJ whole genome shotgun (WGS) entry which is preliminary data.</text>
</comment>
<name>A0ABR4J593_9EURO</name>
<dbReference type="InterPro" id="IPR006650">
    <property type="entry name" value="A/AMP_deam_AS"/>
</dbReference>
<dbReference type="PANTHER" id="PTHR43114:SF6">
    <property type="entry name" value="ADENINE DEAMINASE"/>
    <property type="match status" value="1"/>
</dbReference>
<sequence>MCPPSTWHTFLTHLPKCEHHVHLEGCLTPTLIFHLATKNNIQLPSPTKNPAYASIATLTARYGHFTSLDDFLSFYFIGMTVLKHASDFEELAYAYFQRAHEDGVHHAEVFFDPQVHMERGVQYEEIVSGYVAGCRRAEKEWGISTRLIMCFLKHLSVESAGRLYEIALEAGHLYTTTADSNNKSEEEKKEGVIHGLGCSSTEVGPPKDMFRDIYASASARGINLTAHAGEEGDSSYIATALEIGAQRIDHGIRLGEDEELMRRVAREGILLTVCPVSNVQLKCVSSVAEVPIRKFLDAGVRFSINSDDPAYFGAYVLECYCQVQEAFGLSVEEWRVIAENGVRGSWIGEERKRELLERIDAHVKEYKVLLEG</sequence>
<dbReference type="NCBIfam" id="TIGR01430">
    <property type="entry name" value="aden_deam"/>
    <property type="match status" value="1"/>
</dbReference>
<feature type="active site" description="Proton donor" evidence="7">
    <location>
        <position position="230"/>
    </location>
</feature>
<dbReference type="SUPFAM" id="SSF51556">
    <property type="entry name" value="Metallo-dependent hydrolases"/>
    <property type="match status" value="1"/>
</dbReference>
<dbReference type="HAMAP" id="MF_01962">
    <property type="entry name" value="Adenine_deaminase"/>
    <property type="match status" value="1"/>
</dbReference>
<evidence type="ECO:0000256" key="2">
    <source>
        <dbReference type="ARBA" id="ARBA00022723"/>
    </source>
</evidence>
<accession>A0ABR4J593</accession>
<comment type="similarity">
    <text evidence="7">Belongs to the metallo-dependent hydrolases superfamily. Adenosine and AMP deaminases family. Adenine deaminase type 2 subfamily.</text>
</comment>
<evidence type="ECO:0000256" key="7">
    <source>
        <dbReference type="HAMAP-Rule" id="MF_03145"/>
    </source>
</evidence>
<evidence type="ECO:0000313" key="9">
    <source>
        <dbReference type="EMBL" id="KAL2834193.1"/>
    </source>
</evidence>
<comment type="catalytic activity">
    <reaction evidence="7">
        <text>adenine + H2O + H(+) = hypoxanthine + NH4(+)</text>
        <dbReference type="Rhea" id="RHEA:23688"/>
        <dbReference type="ChEBI" id="CHEBI:15377"/>
        <dbReference type="ChEBI" id="CHEBI:15378"/>
        <dbReference type="ChEBI" id="CHEBI:16708"/>
        <dbReference type="ChEBI" id="CHEBI:17368"/>
        <dbReference type="ChEBI" id="CHEBI:28938"/>
        <dbReference type="EC" id="3.5.4.2"/>
    </reaction>
</comment>
<dbReference type="EMBL" id="JBFXLS010000002">
    <property type="protein sequence ID" value="KAL2834193.1"/>
    <property type="molecule type" value="Genomic_DNA"/>
</dbReference>
<proteinExistence type="inferred from homology"/>
<dbReference type="Pfam" id="PF00962">
    <property type="entry name" value="A_deaminase"/>
    <property type="match status" value="1"/>
</dbReference>
<dbReference type="PROSITE" id="PS00485">
    <property type="entry name" value="A_DEAMINASE"/>
    <property type="match status" value="1"/>
</dbReference>
<evidence type="ECO:0000259" key="8">
    <source>
        <dbReference type="Pfam" id="PF00962"/>
    </source>
</evidence>
<dbReference type="CDD" id="cd01320">
    <property type="entry name" value="ADA"/>
    <property type="match status" value="1"/>
</dbReference>
<organism evidence="9 10">
    <name type="scientific">Aspergillus cavernicola</name>
    <dbReference type="NCBI Taxonomy" id="176166"/>
    <lineage>
        <taxon>Eukaryota</taxon>
        <taxon>Fungi</taxon>
        <taxon>Dikarya</taxon>
        <taxon>Ascomycota</taxon>
        <taxon>Pezizomycotina</taxon>
        <taxon>Eurotiomycetes</taxon>
        <taxon>Eurotiomycetidae</taxon>
        <taxon>Eurotiales</taxon>
        <taxon>Aspergillaceae</taxon>
        <taxon>Aspergillus</taxon>
        <taxon>Aspergillus subgen. Nidulantes</taxon>
    </lineage>
</organism>
<dbReference type="Proteomes" id="UP001610335">
    <property type="component" value="Unassembled WGS sequence"/>
</dbReference>
<keyword evidence="5 7" id="KW-0546">Nucleotide metabolism</keyword>
<feature type="binding site" evidence="7">
    <location>
        <position position="227"/>
    </location>
    <ligand>
        <name>Zn(2+)</name>
        <dbReference type="ChEBI" id="CHEBI:29105"/>
        <note>catalytic</note>
    </ligand>
</feature>
<gene>
    <name evidence="7" type="primary">AAH1</name>
    <name evidence="9" type="ORF">BDW59DRAFT_137478</name>
</gene>
<feature type="binding site" evidence="7">
    <location>
        <position position="307"/>
    </location>
    <ligand>
        <name>Zn(2+)</name>
        <dbReference type="ChEBI" id="CHEBI:29105"/>
        <note>catalytic</note>
    </ligand>
</feature>
<keyword evidence="6 7" id="KW-0539">Nucleus</keyword>
<feature type="binding site" evidence="7">
    <location>
        <position position="20"/>
    </location>
    <ligand>
        <name>Zn(2+)</name>
        <dbReference type="ChEBI" id="CHEBI:29105"/>
        <note>catalytic</note>
    </ligand>
</feature>
<feature type="site" description="Important for catalytic activity" evidence="7">
    <location>
        <position position="250"/>
    </location>
</feature>
<dbReference type="EC" id="3.5.4.2" evidence="7"/>
<feature type="binding site" evidence="7">
    <location>
        <position position="308"/>
    </location>
    <ligand>
        <name>substrate</name>
    </ligand>
</feature>
<comment type="function">
    <text evidence="7">Catalyzes the hydrolytic deamination of adenine to hypoxanthine. Plays an important role in the purine salvage pathway and in nitrogen catabolism.</text>
</comment>
<keyword evidence="2 7" id="KW-0479">Metal-binding</keyword>
<evidence type="ECO:0000256" key="4">
    <source>
        <dbReference type="ARBA" id="ARBA00022833"/>
    </source>
</evidence>
<evidence type="ECO:0000256" key="6">
    <source>
        <dbReference type="ARBA" id="ARBA00023242"/>
    </source>
</evidence>
<dbReference type="InterPro" id="IPR028892">
    <property type="entry name" value="ADE"/>
</dbReference>
<feature type="binding site" evidence="7">
    <location>
        <position position="22"/>
    </location>
    <ligand>
        <name>Zn(2+)</name>
        <dbReference type="ChEBI" id="CHEBI:29105"/>
        <note>catalytic</note>
    </ligand>
</feature>
<dbReference type="Gene3D" id="3.20.20.140">
    <property type="entry name" value="Metal-dependent hydrolases"/>
    <property type="match status" value="1"/>
</dbReference>
<dbReference type="InterPro" id="IPR032466">
    <property type="entry name" value="Metal_Hydrolase"/>
</dbReference>
<comment type="subcellular location">
    <subcellularLocation>
        <location evidence="7">Cytoplasm</location>
    </subcellularLocation>
    <subcellularLocation>
        <location evidence="7">Nucleus</location>
    </subcellularLocation>
</comment>
<dbReference type="InterPro" id="IPR006330">
    <property type="entry name" value="Ado/ade_deaminase"/>
</dbReference>
<evidence type="ECO:0000313" key="10">
    <source>
        <dbReference type="Proteomes" id="UP001610335"/>
    </source>
</evidence>
<keyword evidence="10" id="KW-1185">Reference proteome</keyword>
<keyword evidence="3 7" id="KW-0378">Hydrolase</keyword>
<keyword evidence="1 7" id="KW-0963">Cytoplasm</keyword>
<comment type="cofactor">
    <cofactor evidence="7">
        <name>Zn(2+)</name>
        <dbReference type="ChEBI" id="CHEBI:29105"/>
    </cofactor>
    <text evidence="7">Binds 1 zinc ion per subunit.</text>
</comment>
<dbReference type="PANTHER" id="PTHR43114">
    <property type="entry name" value="ADENINE DEAMINASE"/>
    <property type="match status" value="1"/>
</dbReference>
<evidence type="ECO:0000256" key="3">
    <source>
        <dbReference type="ARBA" id="ARBA00022801"/>
    </source>
</evidence>
<dbReference type="InterPro" id="IPR001365">
    <property type="entry name" value="A_deaminase_dom"/>
</dbReference>
<reference evidence="9 10" key="1">
    <citation type="submission" date="2024-07" db="EMBL/GenBank/DDBJ databases">
        <title>Section-level genome sequencing and comparative genomics of Aspergillus sections Usti and Cavernicolus.</title>
        <authorList>
            <consortium name="Lawrence Berkeley National Laboratory"/>
            <person name="Nybo J.L."/>
            <person name="Vesth T.C."/>
            <person name="Theobald S."/>
            <person name="Frisvad J.C."/>
            <person name="Larsen T.O."/>
            <person name="Kjaerboelling I."/>
            <person name="Rothschild-Mancinelli K."/>
            <person name="Lyhne E.K."/>
            <person name="Kogle M.E."/>
            <person name="Barry K."/>
            <person name="Clum A."/>
            <person name="Na H."/>
            <person name="Ledsgaard L."/>
            <person name="Lin J."/>
            <person name="Lipzen A."/>
            <person name="Kuo A."/>
            <person name="Riley R."/>
            <person name="Mondo S."/>
            <person name="LaButti K."/>
            <person name="Haridas S."/>
            <person name="Pangalinan J."/>
            <person name="Salamov A.A."/>
            <person name="Simmons B.A."/>
            <person name="Magnuson J.K."/>
            <person name="Chen J."/>
            <person name="Drula E."/>
            <person name="Henrissat B."/>
            <person name="Wiebenga A."/>
            <person name="Lubbers R.J."/>
            <person name="Gomes A.C."/>
            <person name="Makela M.R."/>
            <person name="Stajich J."/>
            <person name="Grigoriev I.V."/>
            <person name="Mortensen U.H."/>
            <person name="De vries R.P."/>
            <person name="Baker S.E."/>
            <person name="Andersen M.R."/>
        </authorList>
    </citation>
    <scope>NUCLEOTIDE SEQUENCE [LARGE SCALE GENOMIC DNA]</scope>
    <source>
        <strain evidence="9 10">CBS 600.67</strain>
    </source>
</reference>
<keyword evidence="4 7" id="KW-0862">Zinc</keyword>
<protein>
    <recommendedName>
        <fullName evidence="7">Adenine deaminase</fullName>
        <shortName evidence="7">ADE</shortName>
        <ecNumber evidence="7">3.5.4.2</ecNumber>
    </recommendedName>
    <alternativeName>
        <fullName evidence="7">Adenine aminohydrolase</fullName>
        <shortName evidence="7">AAH</shortName>
    </alternativeName>
</protein>
<feature type="domain" description="Adenosine deaminase" evidence="8">
    <location>
        <begin position="15"/>
        <end position="361"/>
    </location>
</feature>